<feature type="transmembrane region" description="Helical" evidence="1">
    <location>
        <begin position="12"/>
        <end position="31"/>
    </location>
</feature>
<evidence type="ECO:0000313" key="3">
    <source>
        <dbReference type="Proteomes" id="UP000576152"/>
    </source>
</evidence>
<dbReference type="EMBL" id="JACIBX010000013">
    <property type="protein sequence ID" value="MBB3713304.1"/>
    <property type="molecule type" value="Genomic_DNA"/>
</dbReference>
<accession>A0ABR6HRW1</accession>
<name>A0ABR6HRW1_9RHOB</name>
<keyword evidence="1" id="KW-0812">Transmembrane</keyword>
<comment type="caution">
    <text evidence="2">The sequence shown here is derived from an EMBL/GenBank/DDBJ whole genome shotgun (WGS) entry which is preliminary data.</text>
</comment>
<keyword evidence="1" id="KW-0472">Membrane</keyword>
<evidence type="ECO:0000256" key="1">
    <source>
        <dbReference type="SAM" id="Phobius"/>
    </source>
</evidence>
<keyword evidence="1" id="KW-1133">Transmembrane helix</keyword>
<keyword evidence="3" id="KW-1185">Reference proteome</keyword>
<protein>
    <submittedName>
        <fullName evidence="2">Lipopolysaccharide export LptBFGC system permease protein LptF</fullName>
    </submittedName>
</protein>
<dbReference type="Proteomes" id="UP000576152">
    <property type="component" value="Unassembled WGS sequence"/>
</dbReference>
<organism evidence="2 3">
    <name type="scientific">Limimaricola variabilis</name>
    <dbReference type="NCBI Taxonomy" id="1492771"/>
    <lineage>
        <taxon>Bacteria</taxon>
        <taxon>Pseudomonadati</taxon>
        <taxon>Pseudomonadota</taxon>
        <taxon>Alphaproteobacteria</taxon>
        <taxon>Rhodobacterales</taxon>
        <taxon>Paracoccaceae</taxon>
        <taxon>Limimaricola</taxon>
    </lineage>
</organism>
<evidence type="ECO:0000313" key="2">
    <source>
        <dbReference type="EMBL" id="MBB3713304.1"/>
    </source>
</evidence>
<reference evidence="2 3" key="1">
    <citation type="submission" date="2020-08" db="EMBL/GenBank/DDBJ databases">
        <title>Genomic Encyclopedia of Type Strains, Phase III (KMG-III): the genomes of soil and plant-associated and newly described type strains.</title>
        <authorList>
            <person name="Whitman W."/>
        </authorList>
    </citation>
    <scope>NUCLEOTIDE SEQUENCE [LARGE SCALE GENOMIC DNA]</scope>
    <source>
        <strain evidence="2 3">CECT 8572</strain>
    </source>
</reference>
<proteinExistence type="predicted"/>
<sequence length="52" mass="5360">MDTGKKPASPGVYMVMAIAAIVALILVWSLGEVVVEWIAGPAEPAAIVPPTE</sequence>
<gene>
    <name evidence="2" type="ORF">FHS00_002906</name>
</gene>